<feature type="transmembrane region" description="Helical" evidence="10">
    <location>
        <begin position="6"/>
        <end position="26"/>
    </location>
</feature>
<comment type="similarity">
    <text evidence="2">Belongs to the dicarboxylate/amino acid:cation symporter (DAACS) (TC 2.A.23) family.</text>
</comment>
<keyword evidence="5 10" id="KW-0812">Transmembrane</keyword>
<reference evidence="11" key="1">
    <citation type="submission" date="2021-04" db="EMBL/GenBank/DDBJ databases">
        <title>Microbacterium tenobrionis sp. nov. and Microbacterium allomyrinae sp. nov., isolated from larvae of Tenobrio molitor and Allomyrina dichotoma, respectively.</title>
        <authorList>
            <person name="Lee S.D."/>
        </authorList>
    </citation>
    <scope>NUCLEOTIDE SEQUENCE</scope>
    <source>
        <strain evidence="11">BWT-G7</strain>
    </source>
</reference>
<dbReference type="Pfam" id="PF00375">
    <property type="entry name" value="SDF"/>
    <property type="match status" value="1"/>
</dbReference>
<feature type="transmembrane region" description="Helical" evidence="10">
    <location>
        <begin position="354"/>
        <end position="372"/>
    </location>
</feature>
<proteinExistence type="inferred from homology"/>
<keyword evidence="6 10" id="KW-1133">Transmembrane helix</keyword>
<feature type="transmembrane region" description="Helical" evidence="10">
    <location>
        <begin position="169"/>
        <end position="186"/>
    </location>
</feature>
<feature type="transmembrane region" description="Helical" evidence="10">
    <location>
        <begin position="378"/>
        <end position="402"/>
    </location>
</feature>
<dbReference type="AlphaFoldDB" id="A0A9X1LYF6"/>
<dbReference type="InterPro" id="IPR036458">
    <property type="entry name" value="Na:dicarbo_symporter_sf"/>
</dbReference>
<keyword evidence="12" id="KW-1185">Reference proteome</keyword>
<evidence type="ECO:0000256" key="4">
    <source>
        <dbReference type="ARBA" id="ARBA00022448"/>
    </source>
</evidence>
<feature type="region of interest" description="Disordered" evidence="9">
    <location>
        <begin position="462"/>
        <end position="482"/>
    </location>
</feature>
<feature type="transmembrane region" description="Helical" evidence="10">
    <location>
        <begin position="64"/>
        <end position="82"/>
    </location>
</feature>
<dbReference type="PANTHER" id="PTHR42865:SF5">
    <property type="entry name" value="L-CYSTINE TRANSPORTER TCYP"/>
    <property type="match status" value="1"/>
</dbReference>
<evidence type="ECO:0000313" key="11">
    <source>
        <dbReference type="EMBL" id="MCC2034081.1"/>
    </source>
</evidence>
<feature type="transmembrane region" description="Helical" evidence="10">
    <location>
        <begin position="241"/>
        <end position="266"/>
    </location>
</feature>
<feature type="transmembrane region" description="Helical" evidence="10">
    <location>
        <begin position="287"/>
        <end position="307"/>
    </location>
</feature>
<evidence type="ECO:0000256" key="8">
    <source>
        <dbReference type="ARBA" id="ARBA00031293"/>
    </source>
</evidence>
<feature type="transmembrane region" description="Helical" evidence="10">
    <location>
        <begin position="33"/>
        <end position="52"/>
    </location>
</feature>
<evidence type="ECO:0000256" key="5">
    <source>
        <dbReference type="ARBA" id="ARBA00022692"/>
    </source>
</evidence>
<dbReference type="EMBL" id="JAGTTN010000009">
    <property type="protein sequence ID" value="MCC2034081.1"/>
    <property type="molecule type" value="Genomic_DNA"/>
</dbReference>
<comment type="caution">
    <text evidence="11">The sequence shown here is derived from an EMBL/GenBank/DDBJ whole genome shotgun (WGS) entry which is preliminary data.</text>
</comment>
<name>A0A9X1LYF6_9MICO</name>
<dbReference type="RefSeq" id="WP_229386082.1">
    <property type="nucleotide sequence ID" value="NZ_JAGTTN010000009.1"/>
</dbReference>
<feature type="transmembrane region" description="Helical" evidence="10">
    <location>
        <begin position="103"/>
        <end position="125"/>
    </location>
</feature>
<feature type="transmembrane region" description="Helical" evidence="10">
    <location>
        <begin position="207"/>
        <end position="229"/>
    </location>
</feature>
<evidence type="ECO:0000256" key="3">
    <source>
        <dbReference type="ARBA" id="ARBA00022031"/>
    </source>
</evidence>
<sequence length="553" mass="56794">MTETFDLLSAVSLVVTIAAFAGLVLLRVRRAGFTTLVLIALAVGIGIGILFRGHLTYVGFLGDVYVQVITAIVAPLIFVSILSSVTSLGSTAKLRTIGLSSTFWLLLTNAIAIVLTLAIVISLGVGTGVEFTTEDGSGDSLVGLVRPLDEVLLGLFPANLAGDFVSNNIVPIILFAILFSVAYLVANRRTDPQLAAFKNVVDGAKKVVMTAVGFIIELTPYAVLALVATTTATAVTRIETVLSLVGILVLAVGISFLDAYVVNGVLLRVFADVNPIRWFRHMTAAQYTAFTTQSSVGTLPITIPSLTRKVGVSEDVATFAAPVGTTIGMPGCAGIWPIIVAVFSINALGIEYSVWDYLALAGLCMLVSLGTAGVPGTAIITATAVLTAVGLPIEILVVLIPVSAIAGTASTMANVTAAATAATIVARRLGTLDDAVFRGDGDLGPAFPARSETRRDRRARAASAAGGTTGAAVSSAGTASDPSAAPTLLLGRPLAGAGTPVTDDALATERTERDAVTAVLSSAGITEYTIPDDIPIGQCELPGARLDDTARIS</sequence>
<evidence type="ECO:0000256" key="7">
    <source>
        <dbReference type="ARBA" id="ARBA00023136"/>
    </source>
</evidence>
<evidence type="ECO:0000256" key="2">
    <source>
        <dbReference type="ARBA" id="ARBA00006148"/>
    </source>
</evidence>
<protein>
    <recommendedName>
        <fullName evidence="3">L-cystine uptake protein TcyP</fullName>
    </recommendedName>
    <alternativeName>
        <fullName evidence="8">Transporter of cystine TcyP</fullName>
    </alternativeName>
</protein>
<evidence type="ECO:0000256" key="6">
    <source>
        <dbReference type="ARBA" id="ARBA00022989"/>
    </source>
</evidence>
<gene>
    <name evidence="11" type="ORF">KEC57_17980</name>
</gene>
<evidence type="ECO:0000256" key="10">
    <source>
        <dbReference type="SAM" id="Phobius"/>
    </source>
</evidence>
<organism evidence="11 12">
    <name type="scientific">Microbacterium allomyrinae</name>
    <dbReference type="NCBI Taxonomy" id="2830666"/>
    <lineage>
        <taxon>Bacteria</taxon>
        <taxon>Bacillati</taxon>
        <taxon>Actinomycetota</taxon>
        <taxon>Actinomycetes</taxon>
        <taxon>Micrococcales</taxon>
        <taxon>Microbacteriaceae</taxon>
        <taxon>Microbacterium</taxon>
    </lineage>
</organism>
<dbReference type="InterPro" id="IPR001991">
    <property type="entry name" value="Na-dicarboxylate_symporter"/>
</dbReference>
<dbReference type="GO" id="GO:0015184">
    <property type="term" value="F:L-cystine transmembrane transporter activity"/>
    <property type="evidence" value="ECO:0007669"/>
    <property type="project" value="TreeGrafter"/>
</dbReference>
<dbReference type="SUPFAM" id="SSF118215">
    <property type="entry name" value="Proton glutamate symport protein"/>
    <property type="match status" value="1"/>
</dbReference>
<dbReference type="PANTHER" id="PTHR42865">
    <property type="entry name" value="PROTON/GLUTAMATE-ASPARTATE SYMPORTER"/>
    <property type="match status" value="1"/>
</dbReference>
<feature type="compositionally biased region" description="Low complexity" evidence="9">
    <location>
        <begin position="462"/>
        <end position="480"/>
    </location>
</feature>
<evidence type="ECO:0000256" key="1">
    <source>
        <dbReference type="ARBA" id="ARBA00004141"/>
    </source>
</evidence>
<comment type="subcellular location">
    <subcellularLocation>
        <location evidence="1">Membrane</location>
        <topology evidence="1">Multi-pass membrane protein</topology>
    </subcellularLocation>
</comment>
<evidence type="ECO:0000313" key="12">
    <source>
        <dbReference type="Proteomes" id="UP001139354"/>
    </source>
</evidence>
<keyword evidence="4" id="KW-0813">Transport</keyword>
<keyword evidence="7 10" id="KW-0472">Membrane</keyword>
<dbReference type="PRINTS" id="PR00173">
    <property type="entry name" value="EDTRNSPORT"/>
</dbReference>
<dbReference type="GO" id="GO:0005886">
    <property type="term" value="C:plasma membrane"/>
    <property type="evidence" value="ECO:0007669"/>
    <property type="project" value="TreeGrafter"/>
</dbReference>
<dbReference type="Proteomes" id="UP001139354">
    <property type="component" value="Unassembled WGS sequence"/>
</dbReference>
<dbReference type="GO" id="GO:0015293">
    <property type="term" value="F:symporter activity"/>
    <property type="evidence" value="ECO:0007669"/>
    <property type="project" value="InterPro"/>
</dbReference>
<feature type="transmembrane region" description="Helical" evidence="10">
    <location>
        <begin position="327"/>
        <end position="347"/>
    </location>
</feature>
<accession>A0A9X1LYF6</accession>
<evidence type="ECO:0000256" key="9">
    <source>
        <dbReference type="SAM" id="MobiDB-lite"/>
    </source>
</evidence>
<dbReference type="Gene3D" id="1.10.3860.10">
    <property type="entry name" value="Sodium:dicarboxylate symporter"/>
    <property type="match status" value="1"/>
</dbReference>